<feature type="transmembrane region" description="Helical" evidence="9">
    <location>
        <begin position="406"/>
        <end position="423"/>
    </location>
</feature>
<keyword evidence="7" id="KW-0813">Transport</keyword>
<evidence type="ECO:0000256" key="6">
    <source>
        <dbReference type="ARBA" id="ARBA00023180"/>
    </source>
</evidence>
<sequence>MGEEARPNEVLIPVHDNPADIDDDEPRKKSAATRQVLATLLSCLAPLMIGFALGYSSPTIPQLEDEGKLTIEQSAWYGSIVTVGAAAGAPLAAVGVGKLGRKLTIMLSCLPFSVGWLLITSADSYIQLYAGRGLTGIGVGMASVATPLYIAEIATSDMRGTLGACFQLAVTVGVLIAFSAGSILEWRWLSNIGAIFSALLVVLMLHLPETPTWLTEKHPDKTKAFASLRWLRSGSDADVARECHEIHQCHANRAEGRVSLRELCSTRCLYRPVLISVGLMVFQQTSGVNAVMFYTKSIFKTAGFENSGNLPSIIIAVVQVVATFVASLLLGKIGRRILLIFAGLLMAVSCGTLGLYYYLTEHGNATNLGWLSLTSMAVYIAAFSIGWGPVPWILMSEILPVRVKGLGSGLSVVVNWCIAFVVTKEFSEMEHFLNTYGAFWLFGSACLVGVLFVVVIVPETKGRSLQQIEMSF</sequence>
<dbReference type="InterPro" id="IPR036259">
    <property type="entry name" value="MFS_trans_sf"/>
</dbReference>
<dbReference type="NCBIfam" id="TIGR00879">
    <property type="entry name" value="SP"/>
    <property type="match status" value="1"/>
</dbReference>
<dbReference type="EMBL" id="JAODUO010000167">
    <property type="protein sequence ID" value="KAK2187393.1"/>
    <property type="molecule type" value="Genomic_DNA"/>
</dbReference>
<feature type="transmembrane region" description="Helical" evidence="9">
    <location>
        <begin position="128"/>
        <end position="150"/>
    </location>
</feature>
<dbReference type="SUPFAM" id="SSF103473">
    <property type="entry name" value="MFS general substrate transporter"/>
    <property type="match status" value="1"/>
</dbReference>
<evidence type="ECO:0000313" key="11">
    <source>
        <dbReference type="EMBL" id="KAK2187393.1"/>
    </source>
</evidence>
<dbReference type="InterPro" id="IPR005829">
    <property type="entry name" value="Sugar_transporter_CS"/>
</dbReference>
<dbReference type="GO" id="GO:0005886">
    <property type="term" value="C:plasma membrane"/>
    <property type="evidence" value="ECO:0007669"/>
    <property type="project" value="UniProtKB-SubCell"/>
</dbReference>
<keyword evidence="5 9" id="KW-0472">Membrane</keyword>
<proteinExistence type="inferred from homology"/>
<feature type="domain" description="Major facilitator superfamily (MFS) profile" evidence="10">
    <location>
        <begin position="38"/>
        <end position="461"/>
    </location>
</feature>
<comment type="similarity">
    <text evidence="7">Belongs to the major facilitator superfamily. Sugar transporter (TC 2.A.1.1) family.</text>
</comment>
<dbReference type="Proteomes" id="UP001209878">
    <property type="component" value="Unassembled WGS sequence"/>
</dbReference>
<comment type="subcellular location">
    <subcellularLocation>
        <location evidence="1">Cell membrane</location>
        <topology evidence="1">Multi-pass membrane protein</topology>
    </subcellularLocation>
</comment>
<dbReference type="InterPro" id="IPR005828">
    <property type="entry name" value="MFS_sugar_transport-like"/>
</dbReference>
<keyword evidence="4 9" id="KW-1133">Transmembrane helix</keyword>
<keyword evidence="2" id="KW-1003">Cell membrane</keyword>
<feature type="transmembrane region" description="Helical" evidence="9">
    <location>
        <begin position="103"/>
        <end position="122"/>
    </location>
</feature>
<evidence type="ECO:0000256" key="1">
    <source>
        <dbReference type="ARBA" id="ARBA00004651"/>
    </source>
</evidence>
<organism evidence="11 12">
    <name type="scientific">Ridgeia piscesae</name>
    <name type="common">Tubeworm</name>
    <dbReference type="NCBI Taxonomy" id="27915"/>
    <lineage>
        <taxon>Eukaryota</taxon>
        <taxon>Metazoa</taxon>
        <taxon>Spiralia</taxon>
        <taxon>Lophotrochozoa</taxon>
        <taxon>Annelida</taxon>
        <taxon>Polychaeta</taxon>
        <taxon>Sedentaria</taxon>
        <taxon>Canalipalpata</taxon>
        <taxon>Sabellida</taxon>
        <taxon>Siboglinidae</taxon>
        <taxon>Ridgeia</taxon>
    </lineage>
</organism>
<keyword evidence="12" id="KW-1185">Reference proteome</keyword>
<accession>A0AAD9P3D1</accession>
<evidence type="ECO:0000256" key="3">
    <source>
        <dbReference type="ARBA" id="ARBA00022692"/>
    </source>
</evidence>
<keyword evidence="3 9" id="KW-0812">Transmembrane</keyword>
<feature type="transmembrane region" description="Helical" evidence="9">
    <location>
        <begin position="337"/>
        <end position="358"/>
    </location>
</feature>
<dbReference type="InterPro" id="IPR044775">
    <property type="entry name" value="MFS_ERD6/Tret1-like"/>
</dbReference>
<protein>
    <recommendedName>
        <fullName evidence="10">Major facilitator superfamily (MFS) profile domain-containing protein</fullName>
    </recommendedName>
</protein>
<evidence type="ECO:0000256" key="9">
    <source>
        <dbReference type="SAM" id="Phobius"/>
    </source>
</evidence>
<dbReference type="PROSITE" id="PS00217">
    <property type="entry name" value="SUGAR_TRANSPORT_2"/>
    <property type="match status" value="1"/>
</dbReference>
<feature type="region of interest" description="Disordered" evidence="8">
    <location>
        <begin position="1"/>
        <end position="28"/>
    </location>
</feature>
<dbReference type="Pfam" id="PF00083">
    <property type="entry name" value="Sugar_tr"/>
    <property type="match status" value="1"/>
</dbReference>
<name>A0AAD9P3D1_RIDPI</name>
<evidence type="ECO:0000256" key="7">
    <source>
        <dbReference type="RuleBase" id="RU003346"/>
    </source>
</evidence>
<evidence type="ECO:0000256" key="4">
    <source>
        <dbReference type="ARBA" id="ARBA00022989"/>
    </source>
</evidence>
<feature type="transmembrane region" description="Helical" evidence="9">
    <location>
        <begin position="312"/>
        <end position="330"/>
    </location>
</feature>
<dbReference type="InterPro" id="IPR050549">
    <property type="entry name" value="MFS_Trehalose_Transporter"/>
</dbReference>
<feature type="transmembrane region" description="Helical" evidence="9">
    <location>
        <begin position="370"/>
        <end position="394"/>
    </location>
</feature>
<gene>
    <name evidence="11" type="ORF">NP493_167g04048</name>
</gene>
<keyword evidence="6" id="KW-0325">Glycoprotein</keyword>
<dbReference type="CDD" id="cd17358">
    <property type="entry name" value="MFS_GLUT6_8_Class3_like"/>
    <property type="match status" value="1"/>
</dbReference>
<feature type="transmembrane region" description="Helical" evidence="9">
    <location>
        <begin position="188"/>
        <end position="207"/>
    </location>
</feature>
<feature type="transmembrane region" description="Helical" evidence="9">
    <location>
        <begin position="75"/>
        <end position="96"/>
    </location>
</feature>
<reference evidence="11" key="1">
    <citation type="journal article" date="2023" name="Mol. Biol. Evol.">
        <title>Third-Generation Sequencing Reveals the Adaptive Role of the Epigenome in Three Deep-Sea Polychaetes.</title>
        <authorList>
            <person name="Perez M."/>
            <person name="Aroh O."/>
            <person name="Sun Y."/>
            <person name="Lan Y."/>
            <person name="Juniper S.K."/>
            <person name="Young C.R."/>
            <person name="Angers B."/>
            <person name="Qian P.Y."/>
        </authorList>
    </citation>
    <scope>NUCLEOTIDE SEQUENCE</scope>
    <source>
        <strain evidence="11">R07B-5</strain>
    </source>
</reference>
<evidence type="ECO:0000313" key="12">
    <source>
        <dbReference type="Proteomes" id="UP001209878"/>
    </source>
</evidence>
<dbReference type="InterPro" id="IPR003663">
    <property type="entry name" value="Sugar/inositol_transpt"/>
</dbReference>
<dbReference type="FunFam" id="1.20.1250.20:FF:000055">
    <property type="entry name" value="Facilitated trehalose transporter Tret1-2 homolog"/>
    <property type="match status" value="1"/>
</dbReference>
<evidence type="ECO:0000259" key="10">
    <source>
        <dbReference type="PROSITE" id="PS50850"/>
    </source>
</evidence>
<feature type="transmembrane region" description="Helical" evidence="9">
    <location>
        <begin position="162"/>
        <end position="182"/>
    </location>
</feature>
<feature type="transmembrane region" description="Helical" evidence="9">
    <location>
        <begin position="435"/>
        <end position="457"/>
    </location>
</feature>
<evidence type="ECO:0000256" key="8">
    <source>
        <dbReference type="SAM" id="MobiDB-lite"/>
    </source>
</evidence>
<evidence type="ECO:0000256" key="5">
    <source>
        <dbReference type="ARBA" id="ARBA00023136"/>
    </source>
</evidence>
<feature type="transmembrane region" description="Helical" evidence="9">
    <location>
        <begin position="36"/>
        <end position="55"/>
    </location>
</feature>
<dbReference type="AlphaFoldDB" id="A0AAD9P3D1"/>
<dbReference type="PANTHER" id="PTHR48021:SF1">
    <property type="entry name" value="GH07001P-RELATED"/>
    <property type="match status" value="1"/>
</dbReference>
<comment type="caution">
    <text evidence="11">The sequence shown here is derived from an EMBL/GenBank/DDBJ whole genome shotgun (WGS) entry which is preliminary data.</text>
</comment>
<dbReference type="PANTHER" id="PTHR48021">
    <property type="match status" value="1"/>
</dbReference>
<dbReference type="GO" id="GO:0051119">
    <property type="term" value="F:sugar transmembrane transporter activity"/>
    <property type="evidence" value="ECO:0007669"/>
    <property type="project" value="InterPro"/>
</dbReference>
<feature type="transmembrane region" description="Helical" evidence="9">
    <location>
        <begin position="269"/>
        <end position="292"/>
    </location>
</feature>
<dbReference type="InterPro" id="IPR020846">
    <property type="entry name" value="MFS_dom"/>
</dbReference>
<evidence type="ECO:0000256" key="2">
    <source>
        <dbReference type="ARBA" id="ARBA00022475"/>
    </source>
</evidence>
<dbReference type="Gene3D" id="1.20.1250.20">
    <property type="entry name" value="MFS general substrate transporter like domains"/>
    <property type="match status" value="1"/>
</dbReference>
<dbReference type="PRINTS" id="PR00171">
    <property type="entry name" value="SUGRTRNSPORT"/>
</dbReference>
<dbReference type="PROSITE" id="PS50850">
    <property type="entry name" value="MFS"/>
    <property type="match status" value="1"/>
</dbReference>